<evidence type="ECO:0000313" key="1">
    <source>
        <dbReference type="EMBL" id="MCE3051873.1"/>
    </source>
</evidence>
<proteinExistence type="predicted"/>
<protein>
    <submittedName>
        <fullName evidence="1">Uncharacterized protein</fullName>
    </submittedName>
</protein>
<reference evidence="1 2" key="1">
    <citation type="journal article" date="2021" name="BMC Genomics">
        <title>Datura genome reveals duplications of psychoactive alkaloid biosynthetic genes and high mutation rate following tissue culture.</title>
        <authorList>
            <person name="Rajewski A."/>
            <person name="Carter-House D."/>
            <person name="Stajich J."/>
            <person name="Litt A."/>
        </authorList>
    </citation>
    <scope>NUCLEOTIDE SEQUENCE [LARGE SCALE GENOMIC DNA]</scope>
    <source>
        <strain evidence="1">AR-01</strain>
    </source>
</reference>
<dbReference type="Proteomes" id="UP000823775">
    <property type="component" value="Unassembled WGS sequence"/>
</dbReference>
<dbReference type="EMBL" id="JACEIK010009014">
    <property type="protein sequence ID" value="MCE3051873.1"/>
    <property type="molecule type" value="Genomic_DNA"/>
</dbReference>
<sequence>MRCGFMCNKRGGSKTSNYAMRDEAGRLKSLWVYAGSPPLASSKMSATTSIIVIDHDSQQKLILKSEKGKQDSRTCALGIAQDKQHKAWHEAQAQLLQNLARRTGSKAEARGAMHISFGHPGTRRAHILAHPWAPRAAYLAHSGARRGAVLQDFF</sequence>
<evidence type="ECO:0000313" key="2">
    <source>
        <dbReference type="Proteomes" id="UP000823775"/>
    </source>
</evidence>
<organism evidence="1 2">
    <name type="scientific">Datura stramonium</name>
    <name type="common">Jimsonweed</name>
    <name type="synonym">Common thornapple</name>
    <dbReference type="NCBI Taxonomy" id="4076"/>
    <lineage>
        <taxon>Eukaryota</taxon>
        <taxon>Viridiplantae</taxon>
        <taxon>Streptophyta</taxon>
        <taxon>Embryophyta</taxon>
        <taxon>Tracheophyta</taxon>
        <taxon>Spermatophyta</taxon>
        <taxon>Magnoliopsida</taxon>
        <taxon>eudicotyledons</taxon>
        <taxon>Gunneridae</taxon>
        <taxon>Pentapetalae</taxon>
        <taxon>asterids</taxon>
        <taxon>lamiids</taxon>
        <taxon>Solanales</taxon>
        <taxon>Solanaceae</taxon>
        <taxon>Solanoideae</taxon>
        <taxon>Datureae</taxon>
        <taxon>Datura</taxon>
    </lineage>
</organism>
<accession>A0ABS8WQY4</accession>
<comment type="caution">
    <text evidence="1">The sequence shown here is derived from an EMBL/GenBank/DDBJ whole genome shotgun (WGS) entry which is preliminary data.</text>
</comment>
<keyword evidence="2" id="KW-1185">Reference proteome</keyword>
<gene>
    <name evidence="1" type="ORF">HAX54_051091</name>
</gene>
<name>A0ABS8WQY4_DATST</name>